<keyword evidence="1" id="KW-0472">Membrane</keyword>
<feature type="transmembrane region" description="Helical" evidence="1">
    <location>
        <begin position="108"/>
        <end position="130"/>
    </location>
</feature>
<dbReference type="RefSeq" id="WP_063818690.1">
    <property type="nucleotide sequence ID" value="NZ_JBFALK010000015.1"/>
</dbReference>
<dbReference type="PANTHER" id="PTHR35342">
    <property type="entry name" value="TRICARBOXYLIC TRANSPORT PROTEIN"/>
    <property type="match status" value="1"/>
</dbReference>
<proteinExistence type="predicted"/>
<protein>
    <submittedName>
        <fullName evidence="3">Tripartite tricarboxylate transporter permease</fullName>
    </submittedName>
</protein>
<keyword evidence="1" id="KW-1133">Transmembrane helix</keyword>
<feature type="transmembrane region" description="Helical" evidence="1">
    <location>
        <begin position="50"/>
        <end position="70"/>
    </location>
</feature>
<sequence length="516" mass="53523">MNFGDLLLGFEVALQPENLFYVFIGVVVGMVVGILPGLGPAPTIALMLPLTYVLPPAGAVLMLAGIYYGAYYGGTITSVLLRLPGEAASVVTVYDGHQMALKGRAGPALGISAIGSFIGGTVSVVGLLFLSPVIAGFALTLGPPEYGMLAVGGLLMVSTLGQARMLKNIIVACLGLLIAAVGIDAITGVARFTAGSTELLRGIDFVAVAMGLYGLGDVLYDLEQKARNARIEGKLGRVLPTRQDMKDSAGAIGRGSVIGFLLGLLPGGGGVVASLASYATEKKVSKHPEEFGRGAIAGVAGPETANNAGSTSSFLPLLSLGIPSNVVLALIFGALLIQGITPGPQLVTTHPEIFWGVLASMLVGNLMLLVLSMPLVKVFVNLIRVPIGILSTVIVVVTMVGVYSISNSTFDMWIMLAFGVVGYAMRKTGYDPGPLALAVILGPLLETSFRQSLLMSGGSLGIFVQRPVSLIIVIALGVLVVFQVIARLRSATRRKFIEETRHARAAEQVDEPAPTG</sequence>
<evidence type="ECO:0000313" key="4">
    <source>
        <dbReference type="Proteomes" id="UP001551675"/>
    </source>
</evidence>
<comment type="caution">
    <text evidence="3">The sequence shown here is derived from an EMBL/GenBank/DDBJ whole genome shotgun (WGS) entry which is preliminary data.</text>
</comment>
<dbReference type="Pfam" id="PF01970">
    <property type="entry name" value="TctA"/>
    <property type="match status" value="1"/>
</dbReference>
<evidence type="ECO:0000313" key="3">
    <source>
        <dbReference type="EMBL" id="MEV0972013.1"/>
    </source>
</evidence>
<feature type="transmembrane region" description="Helical" evidence="1">
    <location>
        <begin position="136"/>
        <end position="157"/>
    </location>
</feature>
<evidence type="ECO:0000256" key="1">
    <source>
        <dbReference type="SAM" id="Phobius"/>
    </source>
</evidence>
<reference evidence="3 4" key="1">
    <citation type="submission" date="2024-06" db="EMBL/GenBank/DDBJ databases">
        <title>The Natural Products Discovery Center: Release of the First 8490 Sequenced Strains for Exploring Actinobacteria Biosynthetic Diversity.</title>
        <authorList>
            <person name="Kalkreuter E."/>
            <person name="Kautsar S.A."/>
            <person name="Yang D."/>
            <person name="Bader C.D."/>
            <person name="Teijaro C.N."/>
            <person name="Fluegel L."/>
            <person name="Davis C.M."/>
            <person name="Simpson J.R."/>
            <person name="Lauterbach L."/>
            <person name="Steele A.D."/>
            <person name="Gui C."/>
            <person name="Meng S."/>
            <person name="Li G."/>
            <person name="Viehrig K."/>
            <person name="Ye F."/>
            <person name="Su P."/>
            <person name="Kiefer A.F."/>
            <person name="Nichols A."/>
            <person name="Cepeda A.J."/>
            <person name="Yan W."/>
            <person name="Fan B."/>
            <person name="Jiang Y."/>
            <person name="Adhikari A."/>
            <person name="Zheng C.-J."/>
            <person name="Schuster L."/>
            <person name="Cowan T.M."/>
            <person name="Smanski M.J."/>
            <person name="Chevrette M.G."/>
            <person name="De Carvalho L.P.S."/>
            <person name="Shen B."/>
        </authorList>
    </citation>
    <scope>NUCLEOTIDE SEQUENCE [LARGE SCALE GENOMIC DNA]</scope>
    <source>
        <strain evidence="3 4">NPDC050100</strain>
    </source>
</reference>
<feature type="transmembrane region" description="Helical" evidence="1">
    <location>
        <begin position="469"/>
        <end position="486"/>
    </location>
</feature>
<organism evidence="3 4">
    <name type="scientific">Microtetraspora glauca</name>
    <dbReference type="NCBI Taxonomy" id="1996"/>
    <lineage>
        <taxon>Bacteria</taxon>
        <taxon>Bacillati</taxon>
        <taxon>Actinomycetota</taxon>
        <taxon>Actinomycetes</taxon>
        <taxon>Streptosporangiales</taxon>
        <taxon>Streptosporangiaceae</taxon>
        <taxon>Microtetraspora</taxon>
    </lineage>
</organism>
<feature type="transmembrane region" description="Helical" evidence="1">
    <location>
        <begin position="353"/>
        <end position="371"/>
    </location>
</feature>
<feature type="transmembrane region" description="Helical" evidence="1">
    <location>
        <begin position="20"/>
        <end position="38"/>
    </location>
</feature>
<keyword evidence="4" id="KW-1185">Reference proteome</keyword>
<feature type="domain" description="DUF112" evidence="2">
    <location>
        <begin position="19"/>
        <end position="435"/>
    </location>
</feature>
<name>A0ABV3GK40_MICGL</name>
<accession>A0ABV3GK40</accession>
<dbReference type="InterPro" id="IPR002823">
    <property type="entry name" value="DUF112_TM"/>
</dbReference>
<feature type="transmembrane region" description="Helical" evidence="1">
    <location>
        <begin position="317"/>
        <end position="341"/>
    </location>
</feature>
<dbReference type="PANTHER" id="PTHR35342:SF5">
    <property type="entry name" value="TRICARBOXYLIC TRANSPORT PROTEIN"/>
    <property type="match status" value="1"/>
</dbReference>
<keyword evidence="1" id="KW-0812">Transmembrane</keyword>
<feature type="transmembrane region" description="Helical" evidence="1">
    <location>
        <begin position="169"/>
        <end position="190"/>
    </location>
</feature>
<gene>
    <name evidence="3" type="ORF">AB0I59_25705</name>
</gene>
<dbReference type="EMBL" id="JBFALK010000015">
    <property type="protein sequence ID" value="MEV0972013.1"/>
    <property type="molecule type" value="Genomic_DNA"/>
</dbReference>
<dbReference type="Proteomes" id="UP001551675">
    <property type="component" value="Unassembled WGS sequence"/>
</dbReference>
<feature type="transmembrane region" description="Helical" evidence="1">
    <location>
        <begin position="383"/>
        <end position="403"/>
    </location>
</feature>
<evidence type="ECO:0000259" key="2">
    <source>
        <dbReference type="Pfam" id="PF01970"/>
    </source>
</evidence>